<sequence>MVAHIFTRYLGDVDQSGDNASDVNPFDQTNDPFASLDPFSMDVMHSGPVADWLAGRHGEAAAGPGASSGGQEAATKASDDDASNASSSPLSSASASKASSAVVQSSSVVTLSSGNTTQVVSTAGSGIVFDNTYTASCTASFEACIVAAEDQIESLIAPSGKTAPDTIVVTFQEANSGNNHVALGNNSGGFSVSYATLQAALKKYAPGDVLPATDPSNGASWYVPYAYGRMLGLTSTTGGPDLSVTLNSFYSWTFGQDVVNGLTHELSEGGLGRIGGLGGTAPTTPSSSNDSWSVMDLFRYTAAGKTDYSNGRDGQTTYFSSNGGATLSDQNDAAQGEPTLSYNNQYNSNGTQANKGDTADWTQTQLFGATGTGETLTLTQTELDVLEALGWKISLKQDVFTAGLGGWETATDWSAGSTPITPQDASIGGASGAAIVTLNANVTINSVATSANSELAIGTSQASTLIAVHGTVLNSEDTSSVASGNLGKIGVIVGSALQIGGTFDNAGTLAIGTAPSGKGAGTNGDLYIDDTSGPVTLNGGGTVDLGQAANAGQSLIHTTGSILNAPGTSGDGLINVNNTITGGGTITLGRFDNQASGRVQASQAGGAALQISASTFTNEGVMTAESGATLDLGKAGATETLTDTGNGTTTGAVLVDSGAHLAISGNLTAAGSGGIALKGAGAAITSDGTGATTFTNAGTIALEPSLGSPGAYSGQIGDQGVLGVNDLTFVNAGTTFATGSGNTLTINTGAKTITNSSAGKLDAESGATLALVSNVSNSGDILAGTGSSSASGATTGVVDLGADGGVGSMSNAGLVAVYAGSDLAISGAYTISGGASGTIGLKGAGADITSDGKGPATFTNASSILATASGQIGDQGIKTSNDLTFVNKGSVTASGTGVTLTINTGGDVINDGGGTLEAENGATLKIMSAVHTAQGGLIEAASGGTVILSAGVASGVSGSSAPGEVEIAGGVVAMQAGASVGVPILFTAGGTLDLIANTAVTVGGSNGAISAATGDAVTVASGTGDTITGSGDTIHNGSGTGVTIKGTGDVVYAGLSDSLTDGGASTVFKINGNVGSLKIAGVANDLHGGVIDLLNGTGGYATGAAAFNALTSDGSGGSLLSLGADGSIDLAGVAKSKLSASSFQIG</sequence>
<proteinExistence type="predicted"/>
<gene>
    <name evidence="2" type="ORF">DFR50_106150</name>
</gene>
<reference evidence="2 3" key="1">
    <citation type="submission" date="2018-06" db="EMBL/GenBank/DDBJ databases">
        <title>Genomic Encyclopedia of Type Strains, Phase IV (KMG-IV): sequencing the most valuable type-strain genomes for metagenomic binning, comparative biology and taxonomic classification.</title>
        <authorList>
            <person name="Goeker M."/>
        </authorList>
    </citation>
    <scope>NUCLEOTIDE SEQUENCE [LARGE SCALE GENOMIC DNA]</scope>
    <source>
        <strain evidence="2 3">DSM 24875</strain>
    </source>
</reference>
<evidence type="ECO:0000313" key="2">
    <source>
        <dbReference type="EMBL" id="RBP16188.1"/>
    </source>
</evidence>
<dbReference type="Proteomes" id="UP000253529">
    <property type="component" value="Unassembled WGS sequence"/>
</dbReference>
<feature type="compositionally biased region" description="Low complexity" evidence="1">
    <location>
        <begin position="83"/>
        <end position="92"/>
    </location>
</feature>
<dbReference type="RefSeq" id="WP_113888510.1">
    <property type="nucleotide sequence ID" value="NZ_QNRK01000006.1"/>
</dbReference>
<protein>
    <submittedName>
        <fullName evidence="2">Uncharacterized protein</fullName>
    </submittedName>
</protein>
<accession>A0A366FNI2</accession>
<keyword evidence="3" id="KW-1185">Reference proteome</keyword>
<evidence type="ECO:0000313" key="3">
    <source>
        <dbReference type="Proteomes" id="UP000253529"/>
    </source>
</evidence>
<organism evidence="2 3">
    <name type="scientific">Roseiarcus fermentans</name>
    <dbReference type="NCBI Taxonomy" id="1473586"/>
    <lineage>
        <taxon>Bacteria</taxon>
        <taxon>Pseudomonadati</taxon>
        <taxon>Pseudomonadota</taxon>
        <taxon>Alphaproteobacteria</taxon>
        <taxon>Hyphomicrobiales</taxon>
        <taxon>Roseiarcaceae</taxon>
        <taxon>Roseiarcus</taxon>
    </lineage>
</organism>
<dbReference type="OrthoDB" id="8198236at2"/>
<feature type="region of interest" description="Disordered" evidence="1">
    <location>
        <begin position="311"/>
        <end position="357"/>
    </location>
</feature>
<feature type="compositionally biased region" description="Low complexity" evidence="1">
    <location>
        <begin position="60"/>
        <end position="76"/>
    </location>
</feature>
<evidence type="ECO:0000256" key="1">
    <source>
        <dbReference type="SAM" id="MobiDB-lite"/>
    </source>
</evidence>
<feature type="region of interest" description="Disordered" evidence="1">
    <location>
        <begin position="58"/>
        <end position="92"/>
    </location>
</feature>
<dbReference type="EMBL" id="QNRK01000006">
    <property type="protein sequence ID" value="RBP16188.1"/>
    <property type="molecule type" value="Genomic_DNA"/>
</dbReference>
<dbReference type="AlphaFoldDB" id="A0A366FNI2"/>
<comment type="caution">
    <text evidence="2">The sequence shown here is derived from an EMBL/GenBank/DDBJ whole genome shotgun (WGS) entry which is preliminary data.</text>
</comment>
<name>A0A366FNI2_9HYPH</name>